<dbReference type="GO" id="GO:1901371">
    <property type="term" value="P:regulation of leaf morphogenesis"/>
    <property type="evidence" value="ECO:0000318"/>
    <property type="project" value="GO_Central"/>
</dbReference>
<feature type="signal peptide" evidence="2">
    <location>
        <begin position="1"/>
        <end position="27"/>
    </location>
</feature>
<dbReference type="GO" id="GO:1902025">
    <property type="term" value="P:nitrate import"/>
    <property type="evidence" value="ECO:0000318"/>
    <property type="project" value="GO_Central"/>
</dbReference>
<reference evidence="3 4" key="1">
    <citation type="journal article" date="2009" name="Nat. Genet.">
        <title>The genome of the cucumber, Cucumis sativus L.</title>
        <authorList>
            <person name="Huang S."/>
            <person name="Li R."/>
            <person name="Zhang Z."/>
            <person name="Li L."/>
            <person name="Gu X."/>
            <person name="Fan W."/>
            <person name="Lucas W.J."/>
            <person name="Wang X."/>
            <person name="Xie B."/>
            <person name="Ni P."/>
            <person name="Ren Y."/>
            <person name="Zhu H."/>
            <person name="Li J."/>
            <person name="Lin K."/>
            <person name="Jin W."/>
            <person name="Fei Z."/>
            <person name="Li G."/>
            <person name="Staub J."/>
            <person name="Kilian A."/>
            <person name="van der Vossen E.A."/>
            <person name="Wu Y."/>
            <person name="Guo J."/>
            <person name="He J."/>
            <person name="Jia Z."/>
            <person name="Ren Y."/>
            <person name="Tian G."/>
            <person name="Lu Y."/>
            <person name="Ruan J."/>
            <person name="Qian W."/>
            <person name="Wang M."/>
            <person name="Huang Q."/>
            <person name="Li B."/>
            <person name="Xuan Z."/>
            <person name="Cao J."/>
            <person name="Asan"/>
            <person name="Wu Z."/>
            <person name="Zhang J."/>
            <person name="Cai Q."/>
            <person name="Bai Y."/>
            <person name="Zhao B."/>
            <person name="Han Y."/>
            <person name="Li Y."/>
            <person name="Li X."/>
            <person name="Wang S."/>
            <person name="Shi Q."/>
            <person name="Liu S."/>
            <person name="Cho W.K."/>
            <person name="Kim J.Y."/>
            <person name="Xu Y."/>
            <person name="Heller-Uszynska K."/>
            <person name="Miao H."/>
            <person name="Cheng Z."/>
            <person name="Zhang S."/>
            <person name="Wu J."/>
            <person name="Yang Y."/>
            <person name="Kang H."/>
            <person name="Li M."/>
            <person name="Liang H."/>
            <person name="Ren X."/>
            <person name="Shi Z."/>
            <person name="Wen M."/>
            <person name="Jian M."/>
            <person name="Yang H."/>
            <person name="Zhang G."/>
            <person name="Yang Z."/>
            <person name="Chen R."/>
            <person name="Liu S."/>
            <person name="Li J."/>
            <person name="Ma L."/>
            <person name="Liu H."/>
            <person name="Zhou Y."/>
            <person name="Zhao J."/>
            <person name="Fang X."/>
            <person name="Li G."/>
            <person name="Fang L."/>
            <person name="Li Y."/>
            <person name="Liu D."/>
            <person name="Zheng H."/>
            <person name="Zhang Y."/>
            <person name="Qin N."/>
            <person name="Li Z."/>
            <person name="Yang G."/>
            <person name="Yang S."/>
            <person name="Bolund L."/>
            <person name="Kristiansen K."/>
            <person name="Zheng H."/>
            <person name="Li S."/>
            <person name="Zhang X."/>
            <person name="Yang H."/>
            <person name="Wang J."/>
            <person name="Sun R."/>
            <person name="Zhang B."/>
            <person name="Jiang S."/>
            <person name="Wang J."/>
            <person name="Du Y."/>
            <person name="Li S."/>
        </authorList>
    </citation>
    <scope>NUCLEOTIDE SEQUENCE [LARGE SCALE GENOMIC DNA]</scope>
    <source>
        <strain evidence="4">cv. 9930</strain>
    </source>
</reference>
<proteinExistence type="predicted"/>
<evidence type="ECO:0000256" key="1">
    <source>
        <dbReference type="SAM" id="MobiDB-lite"/>
    </source>
</evidence>
<evidence type="ECO:0000256" key="2">
    <source>
        <dbReference type="SAM" id="SignalP"/>
    </source>
</evidence>
<dbReference type="GO" id="GO:0005179">
    <property type="term" value="F:hormone activity"/>
    <property type="evidence" value="ECO:0000318"/>
    <property type="project" value="GO_Central"/>
</dbReference>
<reference evidence="3 4" key="2">
    <citation type="journal article" date="2009" name="PLoS ONE">
        <title>An integrated genetic and cytogenetic map of the cucumber genome.</title>
        <authorList>
            <person name="Ren Y."/>
            <person name="Zhang Z."/>
            <person name="Liu J."/>
            <person name="Staub J.E."/>
            <person name="Han Y."/>
            <person name="Cheng Z."/>
            <person name="Li X."/>
            <person name="Lu J."/>
            <person name="Miao H."/>
            <person name="Kang H."/>
            <person name="Xie B."/>
            <person name="Gu X."/>
            <person name="Wang X."/>
            <person name="Du Y."/>
            <person name="Jin W."/>
            <person name="Huang S."/>
        </authorList>
    </citation>
    <scope>NUCLEOTIDE SEQUENCE [LARGE SCALE GENOMIC DNA]</scope>
    <source>
        <strain evidence="4">cv. 9930</strain>
    </source>
</reference>
<reference evidence="3 4" key="4">
    <citation type="journal article" date="2011" name="BMC Genomics">
        <title>RNA-Seq improves annotation of protein-coding genes in the cucumber genome.</title>
        <authorList>
            <person name="Li Z."/>
            <person name="Zhang Z."/>
            <person name="Yan P."/>
            <person name="Huang S."/>
            <person name="Fei Z."/>
            <person name="Lin K."/>
        </authorList>
    </citation>
    <scope>NUCLEOTIDE SEQUENCE [LARGE SCALE GENOMIC DNA]</scope>
    <source>
        <strain evidence="4">cv. 9930</strain>
    </source>
</reference>
<dbReference type="Proteomes" id="UP000029981">
    <property type="component" value="Chromosome 4"/>
</dbReference>
<dbReference type="Gramene" id="KGN55172">
    <property type="protein sequence ID" value="KGN55172"/>
    <property type="gene ID" value="Csa_4G639110"/>
</dbReference>
<keyword evidence="4" id="KW-1185">Reference proteome</keyword>
<organism evidence="3 4">
    <name type="scientific">Cucumis sativus</name>
    <name type="common">Cucumber</name>
    <dbReference type="NCBI Taxonomy" id="3659"/>
    <lineage>
        <taxon>Eukaryota</taxon>
        <taxon>Viridiplantae</taxon>
        <taxon>Streptophyta</taxon>
        <taxon>Embryophyta</taxon>
        <taxon>Tracheophyta</taxon>
        <taxon>Spermatophyta</taxon>
        <taxon>Magnoliopsida</taxon>
        <taxon>eudicotyledons</taxon>
        <taxon>Gunneridae</taxon>
        <taxon>Pentapetalae</taxon>
        <taxon>rosids</taxon>
        <taxon>fabids</taxon>
        <taxon>Cucurbitales</taxon>
        <taxon>Cucurbitaceae</taxon>
        <taxon>Benincaseae</taxon>
        <taxon>Cucumis</taxon>
    </lineage>
</organism>
<dbReference type="AlphaFoldDB" id="A0A0A0L3I5"/>
<evidence type="ECO:0000313" key="4">
    <source>
        <dbReference type="Proteomes" id="UP000029981"/>
    </source>
</evidence>
<accession>A0A0A0L3I5</accession>
<dbReference type="GO" id="GO:2000280">
    <property type="term" value="P:regulation of root development"/>
    <property type="evidence" value="ECO:0000318"/>
    <property type="project" value="GO_Central"/>
</dbReference>
<keyword evidence="2" id="KW-0732">Signal</keyword>
<gene>
    <name evidence="3" type="ORF">Csa_4G639110</name>
</gene>
<sequence length="110" mass="11903">MSTPSIKLISTFVAILILSSTFHVSHTQARMPPTKNLDRVEISKDLHPKIEETVAVAPLKSEPLAFDRDTFFTTSNAEVLGGDFRPTTPGHSPGAGHSVAPTSHMDSKIH</sequence>
<dbReference type="GO" id="GO:0005576">
    <property type="term" value="C:extracellular region"/>
    <property type="evidence" value="ECO:0000318"/>
    <property type="project" value="GO_Central"/>
</dbReference>
<protein>
    <submittedName>
        <fullName evidence="3">Uncharacterized protein</fullName>
    </submittedName>
</protein>
<evidence type="ECO:0000313" key="3">
    <source>
        <dbReference type="EMBL" id="KGN55172.1"/>
    </source>
</evidence>
<name>A0A0A0L3I5_CUCSA</name>
<dbReference type="EMBL" id="CM002925">
    <property type="protein sequence ID" value="KGN55172.1"/>
    <property type="molecule type" value="Genomic_DNA"/>
</dbReference>
<feature type="region of interest" description="Disordered" evidence="1">
    <location>
        <begin position="79"/>
        <end position="110"/>
    </location>
</feature>
<reference evidence="3 4" key="3">
    <citation type="journal article" date="2010" name="BMC Genomics">
        <title>Transcriptome sequencing and comparative analysis of cucumber flowers with different sex types.</title>
        <authorList>
            <person name="Guo S."/>
            <person name="Zheng Y."/>
            <person name="Joung J.G."/>
            <person name="Liu S."/>
            <person name="Zhang Z."/>
            <person name="Crasta O.R."/>
            <person name="Sobral B.W."/>
            <person name="Xu Y."/>
            <person name="Huang S."/>
            <person name="Fei Z."/>
        </authorList>
    </citation>
    <scope>NUCLEOTIDE SEQUENCE [LARGE SCALE GENOMIC DNA]</scope>
    <source>
        <strain evidence="4">cv. 9930</strain>
    </source>
</reference>
<feature type="chain" id="PRO_5001972768" evidence="2">
    <location>
        <begin position="28"/>
        <end position="110"/>
    </location>
</feature>